<protein>
    <recommendedName>
        <fullName evidence="3">Transposase (putative) gypsy type domain-containing protein</fullName>
    </recommendedName>
</protein>
<name>A0AAD8X809_LOLMU</name>
<feature type="domain" description="Transposase (putative) gypsy type" evidence="3">
    <location>
        <begin position="200"/>
        <end position="267"/>
    </location>
</feature>
<dbReference type="AlphaFoldDB" id="A0AAD8X809"/>
<feature type="compositionally biased region" description="Basic residues" evidence="2">
    <location>
        <begin position="444"/>
        <end position="454"/>
    </location>
</feature>
<feature type="compositionally biased region" description="Basic and acidic residues" evidence="2">
    <location>
        <begin position="478"/>
        <end position="491"/>
    </location>
</feature>
<evidence type="ECO:0000313" key="4">
    <source>
        <dbReference type="EMBL" id="KAK1697114.1"/>
    </source>
</evidence>
<dbReference type="PANTHER" id="PTHR33026:SF7">
    <property type="entry name" value="OS03G0100275 PROTEIN"/>
    <property type="match status" value="1"/>
</dbReference>
<feature type="region of interest" description="Disordered" evidence="2">
    <location>
        <begin position="830"/>
        <end position="900"/>
    </location>
</feature>
<evidence type="ECO:0000256" key="1">
    <source>
        <dbReference type="SAM" id="Coils"/>
    </source>
</evidence>
<comment type="caution">
    <text evidence="4">The sequence shown here is derived from an EMBL/GenBank/DDBJ whole genome shotgun (WGS) entry which is preliminary data.</text>
</comment>
<proteinExistence type="predicted"/>
<dbReference type="InterPro" id="IPR007321">
    <property type="entry name" value="Transposase_28"/>
</dbReference>
<sequence length="900" mass="102484">MAAPSRLEPREQRDRHDLVTLAAAKEVEDEREQHLLQIDADEDDRRRNFVRRHSKAALDPSYARLIGNHHPPLIRGHPELRAPSPTTSTSPVPRGTATPLTVRLAQPFSASSSNALGRIPTLQEIQEELEGQARMAEKLLEAEQKKGSIARNREGEKGQWWLCEVTDSELRAFQNEGMIAPDWSFMKDSITHKPDPDECVFTKAWVERGLSLPCSEFFLSILNTYGLQPHNICPNSYLLLSNFVTLCEGHLVVRPDIRLWQFFFRVKKETKDKVMVNCGTMTFMLRPGRMYPPHSSHESVRYWNVRWFYVKNIQVPDVHEGLPKFINKPPEELASWSFVPALAQYPELDIAAWRISWDEDQLRVTRDNLPTDSLNKRIKTLVKITRGQPVPEIVKDIKTNNHCPPLNNLAEEDFRNVLRVPTSAEGANEDPKDDEEEEQAPKKAASRIAKRPRGKVSGSEAGASGEASTKNAKTKPPPRLDSKKAESDRLKLLSTIGEKGGGSCSATKRAAPGEPQDRIPEEAEVTSHDKAEAPAKDAIVFPDNFSDPSNMYSTPKAYSHKFFHKLTEAEKWELEQDLLNSMLSNAWGKADIDSSEIQLHKKEISDFFDQLLVKRKVNQYSKNSRRCIMNCIRTSHYSAASPWATRMILPYKKKKLRIWKSASSSLATASSEIESLRSTHKDLETKLMEADQKREYGEKQLAEKNSELLKKEADFVIKWKVDIDTLHKLQNKVYGLRNYMNTAEKCWDILNTDVMEPLGYDEERRNQFPRDDLIRLTGEDCNDLISACRKICYNFGYDTRIVRRIRHDEFYDKVVLPTDEALEVEYAREREAEARPVGSGDEDQFTWTSSKDKSKGGATSPAEEVEDEDDEGVVSFPAKGTEGEQAQNEYEARSSPAKEK</sequence>
<gene>
    <name evidence="4" type="ORF">QYE76_013811</name>
</gene>
<feature type="region of interest" description="Disordered" evidence="2">
    <location>
        <begin position="424"/>
        <end position="536"/>
    </location>
</feature>
<dbReference type="EMBL" id="JAUUTY010000001">
    <property type="protein sequence ID" value="KAK1697114.1"/>
    <property type="molecule type" value="Genomic_DNA"/>
</dbReference>
<feature type="compositionally biased region" description="Basic and acidic residues" evidence="2">
    <location>
        <begin position="515"/>
        <end position="535"/>
    </location>
</feature>
<feature type="compositionally biased region" description="Low complexity" evidence="2">
    <location>
        <begin position="457"/>
        <end position="468"/>
    </location>
</feature>
<organism evidence="4 5">
    <name type="scientific">Lolium multiflorum</name>
    <name type="common">Italian ryegrass</name>
    <name type="synonym">Lolium perenne subsp. multiflorum</name>
    <dbReference type="NCBI Taxonomy" id="4521"/>
    <lineage>
        <taxon>Eukaryota</taxon>
        <taxon>Viridiplantae</taxon>
        <taxon>Streptophyta</taxon>
        <taxon>Embryophyta</taxon>
        <taxon>Tracheophyta</taxon>
        <taxon>Spermatophyta</taxon>
        <taxon>Magnoliopsida</taxon>
        <taxon>Liliopsida</taxon>
        <taxon>Poales</taxon>
        <taxon>Poaceae</taxon>
        <taxon>BOP clade</taxon>
        <taxon>Pooideae</taxon>
        <taxon>Poodae</taxon>
        <taxon>Poeae</taxon>
        <taxon>Poeae Chloroplast Group 2 (Poeae type)</taxon>
        <taxon>Loliodinae</taxon>
        <taxon>Loliinae</taxon>
        <taxon>Lolium</taxon>
    </lineage>
</organism>
<dbReference type="PANTHER" id="PTHR33026">
    <property type="entry name" value="OS06G0360600 PROTEIN"/>
    <property type="match status" value="1"/>
</dbReference>
<accession>A0AAD8X809</accession>
<evidence type="ECO:0000259" key="3">
    <source>
        <dbReference type="Pfam" id="PF04195"/>
    </source>
</evidence>
<reference evidence="4" key="1">
    <citation type="submission" date="2023-07" db="EMBL/GenBank/DDBJ databases">
        <title>A chromosome-level genome assembly of Lolium multiflorum.</title>
        <authorList>
            <person name="Chen Y."/>
            <person name="Copetti D."/>
            <person name="Kolliker R."/>
            <person name="Studer B."/>
        </authorList>
    </citation>
    <scope>NUCLEOTIDE SEQUENCE</scope>
    <source>
        <strain evidence="4">02402/16</strain>
        <tissue evidence="4">Leaf</tissue>
    </source>
</reference>
<dbReference type="Proteomes" id="UP001231189">
    <property type="component" value="Unassembled WGS sequence"/>
</dbReference>
<feature type="compositionally biased region" description="Acidic residues" evidence="2">
    <location>
        <begin position="863"/>
        <end position="872"/>
    </location>
</feature>
<evidence type="ECO:0000256" key="2">
    <source>
        <dbReference type="SAM" id="MobiDB-lite"/>
    </source>
</evidence>
<keyword evidence="5" id="KW-1185">Reference proteome</keyword>
<evidence type="ECO:0000313" key="5">
    <source>
        <dbReference type="Proteomes" id="UP001231189"/>
    </source>
</evidence>
<keyword evidence="1" id="KW-0175">Coiled coil</keyword>
<dbReference type="Pfam" id="PF04195">
    <property type="entry name" value="Transposase_28"/>
    <property type="match status" value="1"/>
</dbReference>
<feature type="coiled-coil region" evidence="1">
    <location>
        <begin position="666"/>
        <end position="693"/>
    </location>
</feature>
<feature type="compositionally biased region" description="Basic and acidic residues" evidence="2">
    <location>
        <begin position="890"/>
        <end position="900"/>
    </location>
</feature>
<feature type="compositionally biased region" description="Acidic residues" evidence="2">
    <location>
        <begin position="427"/>
        <end position="438"/>
    </location>
</feature>